<organism evidence="1 2">
    <name type="scientific">Solirubrobacter ginsenosidimutans</name>
    <dbReference type="NCBI Taxonomy" id="490573"/>
    <lineage>
        <taxon>Bacteria</taxon>
        <taxon>Bacillati</taxon>
        <taxon>Actinomycetota</taxon>
        <taxon>Thermoleophilia</taxon>
        <taxon>Solirubrobacterales</taxon>
        <taxon>Solirubrobacteraceae</taxon>
        <taxon>Solirubrobacter</taxon>
    </lineage>
</organism>
<dbReference type="Gene3D" id="3.90.70.10">
    <property type="entry name" value="Cysteine proteinases"/>
    <property type="match status" value="1"/>
</dbReference>
<reference evidence="1" key="1">
    <citation type="submission" date="2022-10" db="EMBL/GenBank/DDBJ databases">
        <title>The WGS of Solirubrobacter ginsenosidimutans DSM 21036.</title>
        <authorList>
            <person name="Jiang Z."/>
        </authorList>
    </citation>
    <scope>NUCLEOTIDE SEQUENCE</scope>
    <source>
        <strain evidence="1">DSM 21036</strain>
    </source>
</reference>
<keyword evidence="2" id="KW-1185">Reference proteome</keyword>
<sequence>MPGPLGRRPPSDWKHVDKYPLTASTAPAKPTPVVIGVNWYVEFDEPEKDAEGHYWIARDAKLTKVRGGHCVCLKPKGSNDPDAWWDFYNQGEEGACVGFGISRLTSQLNRKTYDGFWLYHEAQKVDEWPGEDYDGTSVRAGLDILRKRGHCVVKDGKTGLEALGEGIKANRWARSVDDVLTTLGYGGLDYVDVLNSWGRSYPHLTRMPAKVLERLWKEDGEVGLVTDR</sequence>
<accession>A0A9X3MR70</accession>
<evidence type="ECO:0000313" key="2">
    <source>
        <dbReference type="Proteomes" id="UP001149140"/>
    </source>
</evidence>
<protein>
    <submittedName>
        <fullName evidence="1">Uncharacterized protein</fullName>
    </submittedName>
</protein>
<comment type="caution">
    <text evidence="1">The sequence shown here is derived from an EMBL/GenBank/DDBJ whole genome shotgun (WGS) entry which is preliminary data.</text>
</comment>
<gene>
    <name evidence="1" type="ORF">OM076_05500</name>
</gene>
<dbReference type="AlphaFoldDB" id="A0A9X3MR70"/>
<dbReference type="EMBL" id="JAPDOD010000003">
    <property type="protein sequence ID" value="MDA0159708.1"/>
    <property type="molecule type" value="Genomic_DNA"/>
</dbReference>
<name>A0A9X3MR70_9ACTN</name>
<proteinExistence type="predicted"/>
<dbReference type="Proteomes" id="UP001149140">
    <property type="component" value="Unassembled WGS sequence"/>
</dbReference>
<evidence type="ECO:0000313" key="1">
    <source>
        <dbReference type="EMBL" id="MDA0159708.1"/>
    </source>
</evidence>
<dbReference type="RefSeq" id="WP_270038478.1">
    <property type="nucleotide sequence ID" value="NZ_JAPDOD010000003.1"/>
</dbReference>